<keyword evidence="1" id="KW-0812">Transmembrane</keyword>
<feature type="transmembrane region" description="Helical" evidence="1">
    <location>
        <begin position="5"/>
        <end position="22"/>
    </location>
</feature>
<dbReference type="Proteomes" id="UP000588112">
    <property type="component" value="Unassembled WGS sequence"/>
</dbReference>
<protein>
    <submittedName>
        <fullName evidence="2">Uncharacterized protein</fullName>
    </submittedName>
</protein>
<dbReference type="RefSeq" id="WP_307837852.1">
    <property type="nucleotide sequence ID" value="NZ_BOOS01000055.1"/>
</dbReference>
<evidence type="ECO:0000256" key="1">
    <source>
        <dbReference type="SAM" id="Phobius"/>
    </source>
</evidence>
<evidence type="ECO:0000313" key="3">
    <source>
        <dbReference type="Proteomes" id="UP000588112"/>
    </source>
</evidence>
<organism evidence="2 3">
    <name type="scientific">Sphaerisporangium krabiense</name>
    <dbReference type="NCBI Taxonomy" id="763782"/>
    <lineage>
        <taxon>Bacteria</taxon>
        <taxon>Bacillati</taxon>
        <taxon>Actinomycetota</taxon>
        <taxon>Actinomycetes</taxon>
        <taxon>Streptosporangiales</taxon>
        <taxon>Streptosporangiaceae</taxon>
        <taxon>Sphaerisporangium</taxon>
    </lineage>
</organism>
<keyword evidence="1" id="KW-1133">Transmembrane helix</keyword>
<proteinExistence type="predicted"/>
<reference evidence="2 3" key="1">
    <citation type="submission" date="2020-08" db="EMBL/GenBank/DDBJ databases">
        <title>Sequencing the genomes of 1000 actinobacteria strains.</title>
        <authorList>
            <person name="Klenk H.-P."/>
        </authorList>
    </citation>
    <scope>NUCLEOTIDE SEQUENCE [LARGE SCALE GENOMIC DNA]</scope>
    <source>
        <strain evidence="2 3">DSM 45790</strain>
    </source>
</reference>
<gene>
    <name evidence="2" type="ORF">BJ981_005212</name>
</gene>
<dbReference type="AlphaFoldDB" id="A0A7W9DSH1"/>
<accession>A0A7W9DSH1</accession>
<keyword evidence="3" id="KW-1185">Reference proteome</keyword>
<comment type="caution">
    <text evidence="2">The sequence shown here is derived from an EMBL/GenBank/DDBJ whole genome shotgun (WGS) entry which is preliminary data.</text>
</comment>
<dbReference type="EMBL" id="JACHBR010000001">
    <property type="protein sequence ID" value="MBB5629513.1"/>
    <property type="molecule type" value="Genomic_DNA"/>
</dbReference>
<evidence type="ECO:0000313" key="2">
    <source>
        <dbReference type="EMBL" id="MBB5629513.1"/>
    </source>
</evidence>
<keyword evidence="1" id="KW-0472">Membrane</keyword>
<feature type="transmembrane region" description="Helical" evidence="1">
    <location>
        <begin position="28"/>
        <end position="57"/>
    </location>
</feature>
<name>A0A7W9DSH1_9ACTN</name>
<sequence>MADILFRVAVIVLIVSVVRWGWRKVHPVSYWLLVGYPLRLIGIYATWRAVAAGCGLARRRRRFRWTFPGLGG</sequence>